<proteinExistence type="inferred from homology"/>
<comment type="similarity">
    <text evidence="1">Belongs to the virb1 family.</text>
</comment>
<sequence>MKRMDDPTAVQLAAKPAAKRVLPNIQAASRNTGVSFGYLMAQAGKESAFETEAGSRASSAAGLFQFTRNTWLHLIKTHGSDHGLADLADQIQRTPKGDYVIHDAEARQKILDLRRDPQISALMAGEYAKDNKSLLEKKLGRTVDSTDLYMAHFLGPGGAAKVLKAKDQDPTQTAADLLPQAARKNPSVFYDSNHSARSVAAVYDRVHHSIDRPMQVYAKIDPDGQTTGIGDGKGGERLQGKKTRSPDQPWPFETGQWPPAPIPTGQESAKAETRKAAEPEQQVAYTEVSQSADQISAPMPPVTGATLSQAATPLGKLLKSLFG</sequence>
<evidence type="ECO:0000313" key="5">
    <source>
        <dbReference type="Proteomes" id="UP000233293"/>
    </source>
</evidence>
<name>A0A2N3PNP6_9PROT</name>
<feature type="domain" description="Transglycosylase SLT" evidence="3">
    <location>
        <begin position="24"/>
        <end position="79"/>
    </location>
</feature>
<organism evidence="4 5">
    <name type="scientific">Telmatospirillum siberiense</name>
    <dbReference type="NCBI Taxonomy" id="382514"/>
    <lineage>
        <taxon>Bacteria</taxon>
        <taxon>Pseudomonadati</taxon>
        <taxon>Pseudomonadota</taxon>
        <taxon>Alphaproteobacteria</taxon>
        <taxon>Rhodospirillales</taxon>
        <taxon>Rhodospirillaceae</taxon>
        <taxon>Telmatospirillum</taxon>
    </lineage>
</organism>
<evidence type="ECO:0000256" key="2">
    <source>
        <dbReference type="SAM" id="MobiDB-lite"/>
    </source>
</evidence>
<feature type="compositionally biased region" description="Basic and acidic residues" evidence="2">
    <location>
        <begin position="269"/>
        <end position="278"/>
    </location>
</feature>
<dbReference type="Pfam" id="PF01464">
    <property type="entry name" value="SLT"/>
    <property type="match status" value="1"/>
</dbReference>
<feature type="region of interest" description="Disordered" evidence="2">
    <location>
        <begin position="218"/>
        <end position="281"/>
    </location>
</feature>
<accession>A0A2N3PNP6</accession>
<evidence type="ECO:0000259" key="3">
    <source>
        <dbReference type="Pfam" id="PF01464"/>
    </source>
</evidence>
<evidence type="ECO:0000313" key="4">
    <source>
        <dbReference type="EMBL" id="PKU22033.1"/>
    </source>
</evidence>
<dbReference type="Proteomes" id="UP000233293">
    <property type="component" value="Unassembled WGS sequence"/>
</dbReference>
<dbReference type="OrthoDB" id="8477976at2"/>
<gene>
    <name evidence="4" type="ORF">CWS72_23795</name>
</gene>
<dbReference type="SUPFAM" id="SSF53955">
    <property type="entry name" value="Lysozyme-like"/>
    <property type="match status" value="1"/>
</dbReference>
<dbReference type="Gene3D" id="1.10.530.10">
    <property type="match status" value="1"/>
</dbReference>
<keyword evidence="5" id="KW-1185">Reference proteome</keyword>
<reference evidence="5" key="1">
    <citation type="submission" date="2017-12" db="EMBL/GenBank/DDBJ databases">
        <title>Draft genome sequence of Telmatospirillum siberiense 26-4b1T, an acidotolerant peatland alphaproteobacterium potentially involved in sulfur cycling.</title>
        <authorList>
            <person name="Hausmann B."/>
            <person name="Pjevac P."/>
            <person name="Schreck K."/>
            <person name="Herbold C.W."/>
            <person name="Daims H."/>
            <person name="Wagner M."/>
            <person name="Pester M."/>
            <person name="Loy A."/>
        </authorList>
    </citation>
    <scope>NUCLEOTIDE SEQUENCE [LARGE SCALE GENOMIC DNA]</scope>
    <source>
        <strain evidence="5">26-4b1</strain>
    </source>
</reference>
<comment type="caution">
    <text evidence="4">The sequence shown here is derived from an EMBL/GenBank/DDBJ whole genome shotgun (WGS) entry which is preliminary data.</text>
</comment>
<dbReference type="AlphaFoldDB" id="A0A2N3PNP6"/>
<evidence type="ECO:0000256" key="1">
    <source>
        <dbReference type="ARBA" id="ARBA00009387"/>
    </source>
</evidence>
<protein>
    <recommendedName>
        <fullName evidence="3">Transglycosylase SLT domain-containing protein</fullName>
    </recommendedName>
</protein>
<dbReference type="RefSeq" id="WP_101253147.1">
    <property type="nucleotide sequence ID" value="NZ_PIUM01000039.1"/>
</dbReference>
<dbReference type="InterPro" id="IPR008258">
    <property type="entry name" value="Transglycosylase_SLT_dom_1"/>
</dbReference>
<dbReference type="EMBL" id="PIUM01000039">
    <property type="protein sequence ID" value="PKU22033.1"/>
    <property type="molecule type" value="Genomic_DNA"/>
</dbReference>
<dbReference type="InterPro" id="IPR023346">
    <property type="entry name" value="Lysozyme-like_dom_sf"/>
</dbReference>